<accession>A0A059CXV8</accession>
<dbReference type="EMBL" id="KK198754">
    <property type="protein sequence ID" value="KCW83049.1"/>
    <property type="molecule type" value="Genomic_DNA"/>
</dbReference>
<proteinExistence type="predicted"/>
<dbReference type="InParanoid" id="A0A059CXV8"/>
<organism evidence="1">
    <name type="scientific">Eucalyptus grandis</name>
    <name type="common">Flooded gum</name>
    <dbReference type="NCBI Taxonomy" id="71139"/>
    <lineage>
        <taxon>Eukaryota</taxon>
        <taxon>Viridiplantae</taxon>
        <taxon>Streptophyta</taxon>
        <taxon>Embryophyta</taxon>
        <taxon>Tracheophyta</taxon>
        <taxon>Spermatophyta</taxon>
        <taxon>Magnoliopsida</taxon>
        <taxon>eudicotyledons</taxon>
        <taxon>Gunneridae</taxon>
        <taxon>Pentapetalae</taxon>
        <taxon>rosids</taxon>
        <taxon>malvids</taxon>
        <taxon>Myrtales</taxon>
        <taxon>Myrtaceae</taxon>
        <taxon>Myrtoideae</taxon>
        <taxon>Eucalypteae</taxon>
        <taxon>Eucalyptus</taxon>
    </lineage>
</organism>
<protein>
    <submittedName>
        <fullName evidence="1">Uncharacterized protein</fullName>
    </submittedName>
</protein>
<evidence type="ECO:0000313" key="1">
    <source>
        <dbReference type="EMBL" id="KCW83049.1"/>
    </source>
</evidence>
<name>A0A059CXV8_EUCGR</name>
<reference evidence="1" key="1">
    <citation type="submission" date="2013-07" db="EMBL/GenBank/DDBJ databases">
        <title>The genome of Eucalyptus grandis.</title>
        <authorList>
            <person name="Schmutz J."/>
            <person name="Hayes R."/>
            <person name="Myburg A."/>
            <person name="Tuskan G."/>
            <person name="Grattapaglia D."/>
            <person name="Rokhsar D.S."/>
        </authorList>
    </citation>
    <scope>NUCLEOTIDE SEQUENCE</scope>
    <source>
        <tissue evidence="1">Leaf extractions</tissue>
    </source>
</reference>
<gene>
    <name evidence="1" type="ORF">EUGRSUZ_B00014</name>
</gene>
<sequence>MLLQYHGNLLSCSPPHPHFPQEIQLLIANSCEANLNKHDHDAMAMEHFAAHLRKPYQLICRGFISD</sequence>
<dbReference type="AlphaFoldDB" id="A0A059CXV8"/>
<dbReference type="Gramene" id="KCW83049">
    <property type="protein sequence ID" value="KCW83049"/>
    <property type="gene ID" value="EUGRSUZ_B00014"/>
</dbReference>